<accession>A0A7C8ITP7</accession>
<name>A0A7C8ITP7_9PEZI</name>
<dbReference type="Pfam" id="PF24809">
    <property type="entry name" value="DUF7708"/>
    <property type="match status" value="1"/>
</dbReference>
<gene>
    <name evidence="2" type="ORF">GQX73_g1629</name>
</gene>
<organism evidence="2 3">
    <name type="scientific">Xylaria multiplex</name>
    <dbReference type="NCBI Taxonomy" id="323545"/>
    <lineage>
        <taxon>Eukaryota</taxon>
        <taxon>Fungi</taxon>
        <taxon>Dikarya</taxon>
        <taxon>Ascomycota</taxon>
        <taxon>Pezizomycotina</taxon>
        <taxon>Sordariomycetes</taxon>
        <taxon>Xylariomycetidae</taxon>
        <taxon>Xylariales</taxon>
        <taxon>Xylariaceae</taxon>
        <taxon>Xylaria</taxon>
    </lineage>
</organism>
<comment type="caution">
    <text evidence="2">The sequence shown here is derived from an EMBL/GenBank/DDBJ whole genome shotgun (WGS) entry which is preliminary data.</text>
</comment>
<proteinExistence type="predicted"/>
<evidence type="ECO:0000259" key="1">
    <source>
        <dbReference type="Pfam" id="PF24809"/>
    </source>
</evidence>
<evidence type="ECO:0000313" key="2">
    <source>
        <dbReference type="EMBL" id="KAF2972066.1"/>
    </source>
</evidence>
<dbReference type="Proteomes" id="UP000481858">
    <property type="component" value="Unassembled WGS sequence"/>
</dbReference>
<dbReference type="InParanoid" id="A0A7C8ITP7"/>
<dbReference type="OrthoDB" id="61900at2759"/>
<dbReference type="EMBL" id="WUBL01000009">
    <property type="protein sequence ID" value="KAF2972066.1"/>
    <property type="molecule type" value="Genomic_DNA"/>
</dbReference>
<dbReference type="AlphaFoldDB" id="A0A7C8ITP7"/>
<keyword evidence="3" id="KW-1185">Reference proteome</keyword>
<reference evidence="2 3" key="1">
    <citation type="submission" date="2019-12" db="EMBL/GenBank/DDBJ databases">
        <title>Draft genome sequence of the ascomycete Xylaria multiplex DSM 110363.</title>
        <authorList>
            <person name="Buettner E."/>
            <person name="Kellner H."/>
        </authorList>
    </citation>
    <scope>NUCLEOTIDE SEQUENCE [LARGE SCALE GENOMIC DNA]</scope>
    <source>
        <strain evidence="2 3">DSM 110363</strain>
    </source>
</reference>
<protein>
    <recommendedName>
        <fullName evidence="1">DUF7708 domain-containing protein</fullName>
    </recommendedName>
</protein>
<feature type="domain" description="DUF7708" evidence="1">
    <location>
        <begin position="76"/>
        <end position="220"/>
    </location>
</feature>
<evidence type="ECO:0000313" key="3">
    <source>
        <dbReference type="Proteomes" id="UP000481858"/>
    </source>
</evidence>
<sequence length="538" mass="62189">MSFPAALERIRLQTLSVTERSRLDEPFQIALNALRQHAPEDFVEKVDQWGTIEDVVCQIRIAETKYSSQQKGKAWKWVTKLAGKITVYSDVLTVIAQHHPEYVSLVWGAFKFVFVGVINHEVLIKELCKAMTRIADVVRHVQVQCLLYPTDEVVDHMRDLYSHIMSFAVRAVEWYQKKKIARALAAFTSPYQLKFQDIVEEIYETSRRIDRWAITMNHIEIRQMRQQLIETGKALELAHLERREMCQLVTDLKGLVSHYSQLQYSGMLNTNQRLSEIQFSQIHSFISTSSIPRPDLVRQSYNARRNRRRQANSGHLTSQLWISDMKEWGDKWISTQILVQGSFKTRHEIRDFAANTIDLIQEAKVPVVWALDPRAELLPDHQFNTSDVLKYLASQVLQINHSAFTERHASISSARFHSAAKETEWLELIGSMLQDMNQLYFIIDLDLVVRSGGTAIEWLGYFAKVSDDLKIRNIRTIVKVAFICTSRCVVETLPPETKSIRLDTMVSGRVKGHARKVKRRKQRLSRSKLISAVEEGLQ</sequence>
<dbReference type="InterPro" id="IPR056125">
    <property type="entry name" value="DUF7708"/>
</dbReference>